<evidence type="ECO:0000313" key="2">
    <source>
        <dbReference type="Proteomes" id="UP000599109"/>
    </source>
</evidence>
<gene>
    <name evidence="1" type="ORF">JJ685_29150</name>
</gene>
<proteinExistence type="predicted"/>
<name>A0A936Z8U2_9BURK</name>
<sequence>MSENRRTAAIALAFAFLPASGRGDGPADDLPVCCNVVVDSYRNYTRQALDRCRRSVRLRPHERVETDDSAKMRNCIAAGTRESRARLTPALRALRTRGARDALKHYHDIFETTLAGVEPTLEEPVAAYEQRQSSLRHSLAHAWTRFELEER</sequence>
<comment type="caution">
    <text evidence="1">The sequence shown here is derived from an EMBL/GenBank/DDBJ whole genome shotgun (WGS) entry which is preliminary data.</text>
</comment>
<protein>
    <submittedName>
        <fullName evidence="1">Uncharacterized protein</fullName>
    </submittedName>
</protein>
<dbReference type="RefSeq" id="WP_201677906.1">
    <property type="nucleotide sequence ID" value="NZ_JAEQNE010000013.1"/>
</dbReference>
<dbReference type="AlphaFoldDB" id="A0A936Z8U2"/>
<evidence type="ECO:0000313" key="1">
    <source>
        <dbReference type="EMBL" id="MBL0395234.1"/>
    </source>
</evidence>
<dbReference type="EMBL" id="JAEQNE010000013">
    <property type="protein sequence ID" value="MBL0395234.1"/>
    <property type="molecule type" value="Genomic_DNA"/>
</dbReference>
<dbReference type="Proteomes" id="UP000599109">
    <property type="component" value="Unassembled WGS sequence"/>
</dbReference>
<accession>A0A936Z8U2</accession>
<reference evidence="1 2" key="1">
    <citation type="journal article" date="2017" name="Int. J. Syst. Evol. Microbiol.">
        <title>Ramlibacter monticola sp. nov., isolated from forest soil.</title>
        <authorList>
            <person name="Chaudhary D.K."/>
            <person name="Kim J."/>
        </authorList>
    </citation>
    <scope>NUCLEOTIDE SEQUENCE [LARGE SCALE GENOMIC DNA]</scope>
    <source>
        <strain evidence="1 2">KACC 19175</strain>
    </source>
</reference>
<keyword evidence="2" id="KW-1185">Reference proteome</keyword>
<organism evidence="1 2">
    <name type="scientific">Ramlibacter monticola</name>
    <dbReference type="NCBI Taxonomy" id="1926872"/>
    <lineage>
        <taxon>Bacteria</taxon>
        <taxon>Pseudomonadati</taxon>
        <taxon>Pseudomonadota</taxon>
        <taxon>Betaproteobacteria</taxon>
        <taxon>Burkholderiales</taxon>
        <taxon>Comamonadaceae</taxon>
        <taxon>Ramlibacter</taxon>
    </lineage>
</organism>